<evidence type="ECO:0000313" key="2">
    <source>
        <dbReference type="Proteomes" id="UP000663874"/>
    </source>
</evidence>
<dbReference type="EMBL" id="CAJOBE010042269">
    <property type="protein sequence ID" value="CAF4330210.1"/>
    <property type="molecule type" value="Genomic_DNA"/>
</dbReference>
<reference evidence="1" key="1">
    <citation type="submission" date="2021-02" db="EMBL/GenBank/DDBJ databases">
        <authorList>
            <person name="Nowell W R."/>
        </authorList>
    </citation>
    <scope>NUCLEOTIDE SEQUENCE</scope>
</reference>
<dbReference type="AlphaFoldDB" id="A0A820JVU4"/>
<organism evidence="1 2">
    <name type="scientific">Rotaria sordida</name>
    <dbReference type="NCBI Taxonomy" id="392033"/>
    <lineage>
        <taxon>Eukaryota</taxon>
        <taxon>Metazoa</taxon>
        <taxon>Spiralia</taxon>
        <taxon>Gnathifera</taxon>
        <taxon>Rotifera</taxon>
        <taxon>Eurotatoria</taxon>
        <taxon>Bdelloidea</taxon>
        <taxon>Philodinida</taxon>
        <taxon>Philodinidae</taxon>
        <taxon>Rotaria</taxon>
    </lineage>
</organism>
<proteinExistence type="predicted"/>
<accession>A0A820JVU4</accession>
<name>A0A820JVU4_9BILA</name>
<sequence>GIHLLIEHTSKLNHLILKNFIPLFIPPLYIHSLTIQEWKYWNDVEKFCSIFSHIKSLRIDVWSIEMMIKLIDRLKYLEYVVFWYNIDKYLPFISMRWLKRTFYRLRREKFTYQIGDYYLLLSIGKKQNRNNKL</sequence>
<comment type="caution">
    <text evidence="1">The sequence shown here is derived from an EMBL/GenBank/DDBJ whole genome shotgun (WGS) entry which is preliminary data.</text>
</comment>
<gene>
    <name evidence="1" type="ORF">FNK824_LOCUS41647</name>
</gene>
<protein>
    <submittedName>
        <fullName evidence="1">Uncharacterized protein</fullName>
    </submittedName>
</protein>
<dbReference type="Proteomes" id="UP000663874">
    <property type="component" value="Unassembled WGS sequence"/>
</dbReference>
<feature type="non-terminal residue" evidence="1">
    <location>
        <position position="1"/>
    </location>
</feature>
<evidence type="ECO:0000313" key="1">
    <source>
        <dbReference type="EMBL" id="CAF4330210.1"/>
    </source>
</evidence>